<evidence type="ECO:0000313" key="3">
    <source>
        <dbReference type="Proteomes" id="UP000494255"/>
    </source>
</evidence>
<protein>
    <submittedName>
        <fullName evidence="2">Uncharacterized protein</fullName>
    </submittedName>
</protein>
<proteinExistence type="predicted"/>
<sequence length="130" mass="14058">MFVYVCGTNDPWYDANRTPVGVRSGITFVAAIVIAFPATRTIMPAQHDEVPTTSTTPGKAKRKDLSMVARNLMMVAIGVIVFAIVATVVLYGPITYGDEIPNFGIILMLTVPVIAGVAFRVGLDAWLDRE</sequence>
<keyword evidence="1" id="KW-1133">Transmembrane helix</keyword>
<organism evidence="2 3">
    <name type="scientific">Paraburkholderia sediminicola</name>
    <dbReference type="NCBI Taxonomy" id="458836"/>
    <lineage>
        <taxon>Bacteria</taxon>
        <taxon>Pseudomonadati</taxon>
        <taxon>Pseudomonadota</taxon>
        <taxon>Betaproteobacteria</taxon>
        <taxon>Burkholderiales</taxon>
        <taxon>Burkholderiaceae</taxon>
        <taxon>Paraburkholderia</taxon>
    </lineage>
</organism>
<name>A0A6J5ASU4_9BURK</name>
<keyword evidence="3" id="KW-1185">Reference proteome</keyword>
<accession>A0A6J5ASU4</accession>
<gene>
    <name evidence="2" type="ORF">LMG24238_01860</name>
</gene>
<evidence type="ECO:0000256" key="1">
    <source>
        <dbReference type="SAM" id="Phobius"/>
    </source>
</evidence>
<dbReference type="Proteomes" id="UP000494255">
    <property type="component" value="Unassembled WGS sequence"/>
</dbReference>
<reference evidence="2 3" key="1">
    <citation type="submission" date="2020-04" db="EMBL/GenBank/DDBJ databases">
        <authorList>
            <person name="De Canck E."/>
        </authorList>
    </citation>
    <scope>NUCLEOTIDE SEQUENCE [LARGE SCALE GENOMIC DNA]</scope>
    <source>
        <strain evidence="2 3">LMG 24238</strain>
    </source>
</reference>
<keyword evidence="1" id="KW-0472">Membrane</keyword>
<evidence type="ECO:0000313" key="2">
    <source>
        <dbReference type="EMBL" id="CAB3666478.1"/>
    </source>
</evidence>
<dbReference type="AlphaFoldDB" id="A0A6J5ASU4"/>
<feature type="transmembrane region" description="Helical" evidence="1">
    <location>
        <begin position="71"/>
        <end position="91"/>
    </location>
</feature>
<dbReference type="EMBL" id="CADIKC010000002">
    <property type="protein sequence ID" value="CAB3666478.1"/>
    <property type="molecule type" value="Genomic_DNA"/>
</dbReference>
<feature type="transmembrane region" description="Helical" evidence="1">
    <location>
        <begin position="103"/>
        <end position="123"/>
    </location>
</feature>
<feature type="transmembrane region" description="Helical" evidence="1">
    <location>
        <begin position="20"/>
        <end position="38"/>
    </location>
</feature>
<keyword evidence="1" id="KW-0812">Transmembrane</keyword>